<proteinExistence type="predicted"/>
<dbReference type="EMBL" id="LGSZ01000071">
    <property type="protein sequence ID" value="KPH76150.1"/>
    <property type="molecule type" value="Genomic_DNA"/>
</dbReference>
<feature type="domain" description="Cyclic nucleotide-binding" evidence="4">
    <location>
        <begin position="1"/>
        <end position="80"/>
    </location>
</feature>
<accession>A0A0N1N1Z4</accession>
<dbReference type="SUPFAM" id="SSF51206">
    <property type="entry name" value="cAMP-binding domain-like"/>
    <property type="match status" value="1"/>
</dbReference>
<sequence length="193" mass="20682">MAMASILAGLKPVIRELAAGETLFASGDATRGFFLVRRGQIRLARFSASGCETLLFVAGPGERFAEASLFVETYHCDARAVAESSVACFPKSAALALLEGDATARLELTADLARQVMELRSALTLRDVRSARERVLGYLVARTGVDGRTITIGGPLKDIAAMIGLAPEVLYRTLALLESERIIRRGNGIIELT</sequence>
<keyword evidence="2" id="KW-0238">DNA-binding</keyword>
<dbReference type="InterPro" id="IPR036390">
    <property type="entry name" value="WH_DNA-bd_sf"/>
</dbReference>
<gene>
    <name evidence="6" type="ORF">AE618_23595</name>
</gene>
<keyword evidence="1" id="KW-0805">Transcription regulation</keyword>
<dbReference type="Proteomes" id="UP000037822">
    <property type="component" value="Unassembled WGS sequence"/>
</dbReference>
<evidence type="ECO:0008006" key="8">
    <source>
        <dbReference type="Google" id="ProtNLM"/>
    </source>
</evidence>
<organism evidence="6 7">
    <name type="scientific">Bosea vaviloviae</name>
    <dbReference type="NCBI Taxonomy" id="1526658"/>
    <lineage>
        <taxon>Bacteria</taxon>
        <taxon>Pseudomonadati</taxon>
        <taxon>Pseudomonadota</taxon>
        <taxon>Alphaproteobacteria</taxon>
        <taxon>Hyphomicrobiales</taxon>
        <taxon>Boseaceae</taxon>
        <taxon>Bosea</taxon>
    </lineage>
</organism>
<dbReference type="SMART" id="SM00100">
    <property type="entry name" value="cNMP"/>
    <property type="match status" value="1"/>
</dbReference>
<dbReference type="GO" id="GO:0006355">
    <property type="term" value="P:regulation of DNA-templated transcription"/>
    <property type="evidence" value="ECO:0007669"/>
    <property type="project" value="InterPro"/>
</dbReference>
<feature type="domain" description="HTH crp-type" evidence="5">
    <location>
        <begin position="129"/>
        <end position="193"/>
    </location>
</feature>
<dbReference type="OrthoDB" id="571714at2"/>
<keyword evidence="3" id="KW-0804">Transcription</keyword>
<evidence type="ECO:0000256" key="1">
    <source>
        <dbReference type="ARBA" id="ARBA00023015"/>
    </source>
</evidence>
<keyword evidence="7" id="KW-1185">Reference proteome</keyword>
<protein>
    <recommendedName>
        <fullName evidence="8">Cyclic nucleotide-binding domain-containing protein</fullName>
    </recommendedName>
</protein>
<dbReference type="InterPro" id="IPR012318">
    <property type="entry name" value="HTH_CRP"/>
</dbReference>
<evidence type="ECO:0000259" key="4">
    <source>
        <dbReference type="PROSITE" id="PS50042"/>
    </source>
</evidence>
<dbReference type="PROSITE" id="PS51063">
    <property type="entry name" value="HTH_CRP_2"/>
    <property type="match status" value="1"/>
</dbReference>
<dbReference type="PROSITE" id="PS50042">
    <property type="entry name" value="CNMP_BINDING_3"/>
    <property type="match status" value="1"/>
</dbReference>
<dbReference type="InterPro" id="IPR018490">
    <property type="entry name" value="cNMP-bd_dom_sf"/>
</dbReference>
<dbReference type="AlphaFoldDB" id="A0A0N1N1Z4"/>
<dbReference type="SUPFAM" id="SSF46785">
    <property type="entry name" value="Winged helix' DNA-binding domain"/>
    <property type="match status" value="1"/>
</dbReference>
<reference evidence="6 7" key="1">
    <citation type="submission" date="2015-07" db="EMBL/GenBank/DDBJ databases">
        <title>Whole genome sequencing of Bosea vaviloviae isolated from cave pool.</title>
        <authorList>
            <person name="Tan N.E.H."/>
            <person name="Lee Y.P."/>
            <person name="Gan H.M."/>
            <person name="Barton H."/>
            <person name="Savka M.A."/>
        </authorList>
    </citation>
    <scope>NUCLEOTIDE SEQUENCE [LARGE SCALE GENOMIC DNA]</scope>
    <source>
        <strain evidence="6 7">SD260</strain>
    </source>
</reference>
<evidence type="ECO:0000313" key="7">
    <source>
        <dbReference type="Proteomes" id="UP000037822"/>
    </source>
</evidence>
<dbReference type="GO" id="GO:0003677">
    <property type="term" value="F:DNA binding"/>
    <property type="evidence" value="ECO:0007669"/>
    <property type="project" value="UniProtKB-KW"/>
</dbReference>
<evidence type="ECO:0000256" key="3">
    <source>
        <dbReference type="ARBA" id="ARBA00023163"/>
    </source>
</evidence>
<evidence type="ECO:0000313" key="6">
    <source>
        <dbReference type="EMBL" id="KPH76150.1"/>
    </source>
</evidence>
<dbReference type="InterPro" id="IPR000595">
    <property type="entry name" value="cNMP-bd_dom"/>
</dbReference>
<dbReference type="Gene3D" id="2.60.120.10">
    <property type="entry name" value="Jelly Rolls"/>
    <property type="match status" value="1"/>
</dbReference>
<name>A0A0N1N1Z4_9HYPH</name>
<dbReference type="CDD" id="cd00038">
    <property type="entry name" value="CAP_ED"/>
    <property type="match status" value="1"/>
</dbReference>
<dbReference type="Pfam" id="PF00027">
    <property type="entry name" value="cNMP_binding"/>
    <property type="match status" value="1"/>
</dbReference>
<comment type="caution">
    <text evidence="6">The sequence shown here is derived from an EMBL/GenBank/DDBJ whole genome shotgun (WGS) entry which is preliminary data.</text>
</comment>
<dbReference type="Pfam" id="PF13545">
    <property type="entry name" value="HTH_Crp_2"/>
    <property type="match status" value="1"/>
</dbReference>
<dbReference type="InterPro" id="IPR014710">
    <property type="entry name" value="RmlC-like_jellyroll"/>
</dbReference>
<evidence type="ECO:0000256" key="2">
    <source>
        <dbReference type="ARBA" id="ARBA00023125"/>
    </source>
</evidence>
<dbReference type="PATRIC" id="fig|1526658.3.peg.3722"/>
<evidence type="ECO:0000259" key="5">
    <source>
        <dbReference type="PROSITE" id="PS51063"/>
    </source>
</evidence>